<feature type="transmembrane region" description="Helical" evidence="1">
    <location>
        <begin position="12"/>
        <end position="36"/>
    </location>
</feature>
<keyword evidence="1" id="KW-0472">Membrane</keyword>
<organism evidence="2 3">
    <name type="scientific">Photobacterium kishitanii</name>
    <dbReference type="NCBI Taxonomy" id="318456"/>
    <lineage>
        <taxon>Bacteria</taxon>
        <taxon>Pseudomonadati</taxon>
        <taxon>Pseudomonadota</taxon>
        <taxon>Gammaproteobacteria</taxon>
        <taxon>Vibrionales</taxon>
        <taxon>Vibrionaceae</taxon>
        <taxon>Photobacterium</taxon>
    </lineage>
</organism>
<name>A0A2T3KG77_9GAMM</name>
<dbReference type="Pfam" id="PF09574">
    <property type="entry name" value="DUF2374"/>
    <property type="match status" value="1"/>
</dbReference>
<reference evidence="2 3" key="1">
    <citation type="submission" date="2018-01" db="EMBL/GenBank/DDBJ databases">
        <title>Whole genome sequencing of Histamine producing bacteria.</title>
        <authorList>
            <person name="Butler K."/>
        </authorList>
    </citation>
    <scope>NUCLEOTIDE SEQUENCE [LARGE SCALE GENOMIC DNA]</scope>
    <source>
        <strain evidence="2 3">FS-7.2</strain>
    </source>
</reference>
<evidence type="ECO:0000313" key="3">
    <source>
        <dbReference type="Proteomes" id="UP000241426"/>
    </source>
</evidence>
<proteinExistence type="predicted"/>
<dbReference type="EMBL" id="PYNF01000012">
    <property type="protein sequence ID" value="PSU97873.1"/>
    <property type="molecule type" value="Genomic_DNA"/>
</dbReference>
<keyword evidence="1" id="KW-0812">Transmembrane</keyword>
<gene>
    <name evidence="2" type="ORF">C9J27_14095</name>
</gene>
<comment type="caution">
    <text evidence="2">The sequence shown here is derived from an EMBL/GenBank/DDBJ whole genome shotgun (WGS) entry which is preliminary data.</text>
</comment>
<keyword evidence="1" id="KW-1133">Transmembrane helix</keyword>
<dbReference type="AlphaFoldDB" id="A0A2T3KG77"/>
<accession>A0A2T3KG77</accession>
<dbReference type="NCBIfam" id="TIGR02808">
    <property type="entry name" value="short_TIGR02808"/>
    <property type="match status" value="1"/>
</dbReference>
<dbReference type="InterPro" id="IPR014175">
    <property type="entry name" value="CHP02808"/>
</dbReference>
<dbReference type="RefSeq" id="WP_107186961.1">
    <property type="nucleotide sequence ID" value="NZ_JAUZMX010000001.1"/>
</dbReference>
<dbReference type="Proteomes" id="UP000241426">
    <property type="component" value="Unassembled WGS sequence"/>
</dbReference>
<protein>
    <submittedName>
        <fullName evidence="2">TIGR02808 family protein</fullName>
    </submittedName>
</protein>
<evidence type="ECO:0000313" key="2">
    <source>
        <dbReference type="EMBL" id="PSU97873.1"/>
    </source>
</evidence>
<evidence type="ECO:0000256" key="1">
    <source>
        <dbReference type="SAM" id="Phobius"/>
    </source>
</evidence>
<sequence>MSTLESVIWHVLGYAAMPMIILFGFVAVSAVCVWLLSLGKDKKLD</sequence>